<evidence type="ECO:0000259" key="1">
    <source>
        <dbReference type="Pfam" id="PF04073"/>
    </source>
</evidence>
<dbReference type="EMBL" id="FR872662">
    <property type="protein sequence ID" value="CCB92221.1"/>
    <property type="molecule type" value="Genomic_DNA"/>
</dbReference>
<evidence type="ECO:0000313" key="2">
    <source>
        <dbReference type="EMBL" id="CCB92221.1"/>
    </source>
</evidence>
<feature type="domain" description="YbaK/aminoacyl-tRNA synthetase-associated" evidence="1">
    <location>
        <begin position="48"/>
        <end position="169"/>
    </location>
</feature>
<gene>
    <name evidence="2" type="ORF">WCH_CA13560</name>
</gene>
<dbReference type="SUPFAM" id="SSF55826">
    <property type="entry name" value="YbaK/ProRS associated domain"/>
    <property type="match status" value="1"/>
</dbReference>
<dbReference type="AlphaFoldDB" id="F8LFF2"/>
<reference evidence="2" key="1">
    <citation type="submission" date="2011-05" db="EMBL/GenBank/DDBJ databases">
        <title>Unity in variety -- the pan-genome of the Chlamydiae.</title>
        <authorList>
            <person name="Collingro A."/>
            <person name="Tischler P."/>
            <person name="Weinmaier T."/>
            <person name="Penz T."/>
            <person name="Heinz E."/>
            <person name="Brunham R.C."/>
            <person name="Read T.D."/>
            <person name="Bavoil P.M."/>
            <person name="Sachse K."/>
            <person name="Kahane S."/>
            <person name="Friedman M.G."/>
            <person name="Rattei T."/>
            <person name="Myers G.S.A."/>
            <person name="Horn M."/>
        </authorList>
    </citation>
    <scope>NUCLEOTIDE SEQUENCE</scope>
    <source>
        <strain evidence="2">2032/99</strain>
    </source>
</reference>
<dbReference type="Pfam" id="PF04073">
    <property type="entry name" value="tRNA_edit"/>
    <property type="match status" value="1"/>
</dbReference>
<dbReference type="PANTHER" id="PTHR30411:SF9">
    <property type="entry name" value="MULTIFUNCTIONAL SER_THR-TRNA DEACYLASE PROXP-Y"/>
    <property type="match status" value="1"/>
</dbReference>
<dbReference type="InterPro" id="IPR036754">
    <property type="entry name" value="YbaK/aa-tRNA-synt-asso_dom_sf"/>
</dbReference>
<dbReference type="Gene3D" id="3.90.960.10">
    <property type="entry name" value="YbaK/aminoacyl-tRNA synthetase-associated domain"/>
    <property type="match status" value="1"/>
</dbReference>
<dbReference type="PANTHER" id="PTHR30411">
    <property type="entry name" value="CYTOPLASMIC PROTEIN"/>
    <property type="match status" value="1"/>
</dbReference>
<dbReference type="CDD" id="cd04332">
    <property type="entry name" value="YbaK_like"/>
    <property type="match status" value="1"/>
</dbReference>
<sequence>MKLIRYKIPVLDILANKKRWGELRAMTISARIKQYLDENSIDYQTAEHPLAYTAAEVAESQHIRGKQMIKSVIVKSDETFIMCVLPAIHMIDFEKLQNVLEKENLRLAEEEELYKLFPEYEIGAEPPFGHLYGLKVYADKILENEEEIVFNAGTHKDVVKLKFRDYKRLSDPIIADIGTHI</sequence>
<protein>
    <recommendedName>
        <fullName evidence="1">YbaK/aminoacyl-tRNA synthetase-associated domain-containing protein</fullName>
    </recommendedName>
</protein>
<organism evidence="2">
    <name type="scientific">Waddlia chondrophila 2032/99</name>
    <dbReference type="NCBI Taxonomy" id="765953"/>
    <lineage>
        <taxon>Bacteria</taxon>
        <taxon>Pseudomonadati</taxon>
        <taxon>Chlamydiota</taxon>
        <taxon>Chlamydiia</taxon>
        <taxon>Parachlamydiales</taxon>
        <taxon>Waddliaceae</taxon>
        <taxon>Waddlia</taxon>
    </lineage>
</organism>
<dbReference type="InterPro" id="IPR007214">
    <property type="entry name" value="YbaK/aa-tRNA-synth-assoc-dom"/>
</dbReference>
<dbReference type="GO" id="GO:0002161">
    <property type="term" value="F:aminoacyl-tRNA deacylase activity"/>
    <property type="evidence" value="ECO:0007669"/>
    <property type="project" value="InterPro"/>
</dbReference>
<accession>F8LFF2</accession>
<name>F8LFF2_9BACT</name>
<proteinExistence type="predicted"/>